<dbReference type="SUPFAM" id="SSF56112">
    <property type="entry name" value="Protein kinase-like (PK-like)"/>
    <property type="match status" value="1"/>
</dbReference>
<keyword evidence="8" id="KW-0808">Transferase</keyword>
<dbReference type="InterPro" id="IPR050647">
    <property type="entry name" value="Plant_LRR-RLKs"/>
</dbReference>
<keyword evidence="6" id="KW-0597">Phosphoprotein</keyword>
<dbReference type="InterPro" id="IPR000719">
    <property type="entry name" value="Prot_kinase_dom"/>
</dbReference>
<name>A0AAQ3XBG0_PASNO</name>
<dbReference type="FunFam" id="3.80.10.10:FF:000565">
    <property type="entry name" value="Leucine-rich repeat receptor-like kinase protein FLORAL ORGAN NUMBER1"/>
    <property type="match status" value="1"/>
</dbReference>
<dbReference type="InterPro" id="IPR001611">
    <property type="entry name" value="Leu-rich_rpt"/>
</dbReference>
<dbReference type="PROSITE" id="PS50011">
    <property type="entry name" value="PROTEIN_KINASE_DOM"/>
    <property type="match status" value="1"/>
</dbReference>
<comment type="catalytic activity">
    <reaction evidence="19">
        <text>L-threonyl-[protein] + ATP = O-phospho-L-threonyl-[protein] + ADP + H(+)</text>
        <dbReference type="Rhea" id="RHEA:46608"/>
        <dbReference type="Rhea" id="RHEA-COMP:11060"/>
        <dbReference type="Rhea" id="RHEA-COMP:11605"/>
        <dbReference type="ChEBI" id="CHEBI:15378"/>
        <dbReference type="ChEBI" id="CHEBI:30013"/>
        <dbReference type="ChEBI" id="CHEBI:30616"/>
        <dbReference type="ChEBI" id="CHEBI:61977"/>
        <dbReference type="ChEBI" id="CHEBI:456216"/>
        <dbReference type="EC" id="2.7.11.1"/>
    </reaction>
</comment>
<evidence type="ECO:0000256" key="20">
    <source>
        <dbReference type="ARBA" id="ARBA00048679"/>
    </source>
</evidence>
<dbReference type="Pfam" id="PF00560">
    <property type="entry name" value="LRR_1"/>
    <property type="match status" value="2"/>
</dbReference>
<keyword evidence="14" id="KW-0067">ATP-binding</keyword>
<dbReference type="GO" id="GO:0005524">
    <property type="term" value="F:ATP binding"/>
    <property type="evidence" value="ECO:0007669"/>
    <property type="project" value="UniProtKB-KW"/>
</dbReference>
<dbReference type="InterPro" id="IPR013210">
    <property type="entry name" value="LRR_N_plant-typ"/>
</dbReference>
<accession>A0AAQ3XBG0</accession>
<dbReference type="Gene3D" id="3.80.10.10">
    <property type="entry name" value="Ribonuclease Inhibitor"/>
    <property type="match status" value="2"/>
</dbReference>
<sequence length="476" mass="51825">MKATAPAWVLLVIMACSVQVVTCSTAAGNDIIDRHQAAAIGRFLLVLMASSVYVTICSSSNTTPGNKTDRLSLLEFKNWISLDPQQALASWNDSTHFCNWEGVSCRTTSNRVTNLDLGNRGLVGQISPSLGNLTFLKHLSLATNRFSGQIPASLGQLYRLQTLYLSNNTLHGVIPAFQNCSNLQKLWLDGNNLLGDFPGLPLGLKQLLLESNNLSGTIPPSLANITTLKDLGFTYNNIEGNFPHEFAMLPELQSLGAGANHLAVSLSSLPYLEQLDLSFNNISDALEYLHHGNQGTIVHCDLKPANILFDDNMTAHVGDFGLARFKFDSAAALSTYSISTSAAIMGTIGYIAPEFAAGGAVSSAADVYSFGIVLYEIFLRRRPTDDMFNGGMNITKFVEMNFPDMVPQIIDPQLLEEQQDLSQETSFAIKQKSLECLLSVLSIGLLCTKPSPNERISMQEAAARLHDINKAFPREN</sequence>
<dbReference type="PROSITE" id="PS00108">
    <property type="entry name" value="PROTEIN_KINASE_ST"/>
    <property type="match status" value="1"/>
</dbReference>
<keyword evidence="15" id="KW-1133">Transmembrane helix</keyword>
<dbReference type="PANTHER" id="PTHR48056">
    <property type="entry name" value="LRR RECEPTOR-LIKE SERINE/THREONINE-PROTEIN KINASE-RELATED"/>
    <property type="match status" value="1"/>
</dbReference>
<evidence type="ECO:0000256" key="19">
    <source>
        <dbReference type="ARBA" id="ARBA00047899"/>
    </source>
</evidence>
<evidence type="ECO:0000256" key="5">
    <source>
        <dbReference type="ARBA" id="ARBA00022527"/>
    </source>
</evidence>
<dbReference type="InterPro" id="IPR011009">
    <property type="entry name" value="Kinase-like_dom_sf"/>
</dbReference>
<dbReference type="GO" id="GO:0004674">
    <property type="term" value="F:protein serine/threonine kinase activity"/>
    <property type="evidence" value="ECO:0007669"/>
    <property type="project" value="UniProtKB-KW"/>
</dbReference>
<keyword evidence="4" id="KW-1003">Cell membrane</keyword>
<dbReference type="Pfam" id="PF12799">
    <property type="entry name" value="LRR_4"/>
    <property type="match status" value="1"/>
</dbReference>
<feature type="domain" description="Protein kinase" evidence="22">
    <location>
        <begin position="112"/>
        <end position="469"/>
    </location>
</feature>
<feature type="signal peptide" evidence="21">
    <location>
        <begin position="1"/>
        <end position="23"/>
    </location>
</feature>
<evidence type="ECO:0000256" key="18">
    <source>
        <dbReference type="ARBA" id="ARBA00023180"/>
    </source>
</evidence>
<dbReference type="SMART" id="SM00220">
    <property type="entry name" value="S_TKc"/>
    <property type="match status" value="1"/>
</dbReference>
<dbReference type="Pfam" id="PF08263">
    <property type="entry name" value="LRRNT_2"/>
    <property type="match status" value="1"/>
</dbReference>
<evidence type="ECO:0000256" key="11">
    <source>
        <dbReference type="ARBA" id="ARBA00022737"/>
    </source>
</evidence>
<evidence type="ECO:0000256" key="13">
    <source>
        <dbReference type="ARBA" id="ARBA00022777"/>
    </source>
</evidence>
<organism evidence="23 24">
    <name type="scientific">Paspalum notatum var. saurae</name>
    <dbReference type="NCBI Taxonomy" id="547442"/>
    <lineage>
        <taxon>Eukaryota</taxon>
        <taxon>Viridiplantae</taxon>
        <taxon>Streptophyta</taxon>
        <taxon>Embryophyta</taxon>
        <taxon>Tracheophyta</taxon>
        <taxon>Spermatophyta</taxon>
        <taxon>Magnoliopsida</taxon>
        <taxon>Liliopsida</taxon>
        <taxon>Poales</taxon>
        <taxon>Poaceae</taxon>
        <taxon>PACMAD clade</taxon>
        <taxon>Panicoideae</taxon>
        <taxon>Andropogonodae</taxon>
        <taxon>Paspaleae</taxon>
        <taxon>Paspalinae</taxon>
        <taxon>Paspalum</taxon>
    </lineage>
</organism>
<dbReference type="InterPro" id="IPR032675">
    <property type="entry name" value="LRR_dom_sf"/>
</dbReference>
<evidence type="ECO:0000256" key="10">
    <source>
        <dbReference type="ARBA" id="ARBA00022729"/>
    </source>
</evidence>
<dbReference type="Gene3D" id="1.10.510.10">
    <property type="entry name" value="Transferase(Phosphotransferase) domain 1"/>
    <property type="match status" value="1"/>
</dbReference>
<keyword evidence="5" id="KW-0723">Serine/threonine-protein kinase</keyword>
<dbReference type="SUPFAM" id="SSF52058">
    <property type="entry name" value="L domain-like"/>
    <property type="match status" value="1"/>
</dbReference>
<gene>
    <name evidence="23" type="ORF">U9M48_036734</name>
</gene>
<keyword evidence="16" id="KW-0472">Membrane</keyword>
<reference evidence="23 24" key="1">
    <citation type="submission" date="2024-02" db="EMBL/GenBank/DDBJ databases">
        <title>High-quality chromosome-scale genome assembly of Pensacola bahiagrass (Paspalum notatum Flugge var. saurae).</title>
        <authorList>
            <person name="Vega J.M."/>
            <person name="Podio M."/>
            <person name="Orjuela J."/>
            <person name="Siena L.A."/>
            <person name="Pessino S.C."/>
            <person name="Combes M.C."/>
            <person name="Mariac C."/>
            <person name="Albertini E."/>
            <person name="Pupilli F."/>
            <person name="Ortiz J.P.A."/>
            <person name="Leblanc O."/>
        </authorList>
    </citation>
    <scope>NUCLEOTIDE SEQUENCE [LARGE SCALE GENOMIC DNA]</scope>
    <source>
        <strain evidence="23">R1</strain>
        <tissue evidence="23">Leaf</tissue>
    </source>
</reference>
<keyword evidence="9" id="KW-0812">Transmembrane</keyword>
<evidence type="ECO:0000256" key="8">
    <source>
        <dbReference type="ARBA" id="ARBA00022679"/>
    </source>
</evidence>
<evidence type="ECO:0000313" key="24">
    <source>
        <dbReference type="Proteomes" id="UP001341281"/>
    </source>
</evidence>
<dbReference type="PROSITE" id="PS51257">
    <property type="entry name" value="PROKAR_LIPOPROTEIN"/>
    <property type="match status" value="1"/>
</dbReference>
<evidence type="ECO:0000256" key="1">
    <source>
        <dbReference type="ARBA" id="ARBA00004162"/>
    </source>
</evidence>
<dbReference type="GO" id="GO:0005886">
    <property type="term" value="C:plasma membrane"/>
    <property type="evidence" value="ECO:0007669"/>
    <property type="project" value="UniProtKB-SubCell"/>
</dbReference>
<protein>
    <recommendedName>
        <fullName evidence="3">non-specific serine/threonine protein kinase</fullName>
        <ecNumber evidence="3">2.7.11.1</ecNumber>
    </recommendedName>
</protein>
<dbReference type="EC" id="2.7.11.1" evidence="3"/>
<proteinExistence type="inferred from homology"/>
<evidence type="ECO:0000259" key="22">
    <source>
        <dbReference type="PROSITE" id="PS50011"/>
    </source>
</evidence>
<dbReference type="AlphaFoldDB" id="A0AAQ3XBG0"/>
<dbReference type="Proteomes" id="UP001341281">
    <property type="component" value="Chromosome 08"/>
</dbReference>
<keyword evidence="12" id="KW-0547">Nucleotide-binding</keyword>
<comment type="similarity">
    <text evidence="2">Belongs to the protein kinase superfamily. Ser/Thr protein kinase family.</text>
</comment>
<keyword evidence="24" id="KW-1185">Reference proteome</keyword>
<evidence type="ECO:0000313" key="23">
    <source>
        <dbReference type="EMBL" id="WVZ90432.1"/>
    </source>
</evidence>
<evidence type="ECO:0000256" key="6">
    <source>
        <dbReference type="ARBA" id="ARBA00022553"/>
    </source>
</evidence>
<dbReference type="GO" id="GO:0033612">
    <property type="term" value="F:receptor serine/threonine kinase binding"/>
    <property type="evidence" value="ECO:0007669"/>
    <property type="project" value="TreeGrafter"/>
</dbReference>
<dbReference type="InterPro" id="IPR025875">
    <property type="entry name" value="Leu-rich_rpt_4"/>
</dbReference>
<evidence type="ECO:0000256" key="9">
    <source>
        <dbReference type="ARBA" id="ARBA00022692"/>
    </source>
</evidence>
<dbReference type="InterPro" id="IPR008271">
    <property type="entry name" value="Ser/Thr_kinase_AS"/>
</dbReference>
<dbReference type="EMBL" id="CP144752">
    <property type="protein sequence ID" value="WVZ90432.1"/>
    <property type="molecule type" value="Genomic_DNA"/>
</dbReference>
<evidence type="ECO:0000256" key="12">
    <source>
        <dbReference type="ARBA" id="ARBA00022741"/>
    </source>
</evidence>
<evidence type="ECO:0000256" key="4">
    <source>
        <dbReference type="ARBA" id="ARBA00022475"/>
    </source>
</evidence>
<evidence type="ECO:0000256" key="17">
    <source>
        <dbReference type="ARBA" id="ARBA00023170"/>
    </source>
</evidence>
<comment type="subcellular location">
    <subcellularLocation>
        <location evidence="1">Cell membrane</location>
        <topology evidence="1">Single-pass membrane protein</topology>
    </subcellularLocation>
</comment>
<evidence type="ECO:0000256" key="16">
    <source>
        <dbReference type="ARBA" id="ARBA00023136"/>
    </source>
</evidence>
<evidence type="ECO:0000256" key="2">
    <source>
        <dbReference type="ARBA" id="ARBA00008684"/>
    </source>
</evidence>
<keyword evidence="7" id="KW-0433">Leucine-rich repeat</keyword>
<evidence type="ECO:0000256" key="7">
    <source>
        <dbReference type="ARBA" id="ARBA00022614"/>
    </source>
</evidence>
<evidence type="ECO:0000256" key="21">
    <source>
        <dbReference type="SAM" id="SignalP"/>
    </source>
</evidence>
<evidence type="ECO:0000256" key="15">
    <source>
        <dbReference type="ARBA" id="ARBA00022989"/>
    </source>
</evidence>
<keyword evidence="10 21" id="KW-0732">Signal</keyword>
<keyword evidence="18" id="KW-0325">Glycoprotein</keyword>
<keyword evidence="13" id="KW-0418">Kinase</keyword>
<feature type="chain" id="PRO_5042834758" description="non-specific serine/threonine protein kinase" evidence="21">
    <location>
        <begin position="24"/>
        <end position="476"/>
    </location>
</feature>
<comment type="catalytic activity">
    <reaction evidence="20">
        <text>L-seryl-[protein] + ATP = O-phospho-L-seryl-[protein] + ADP + H(+)</text>
        <dbReference type="Rhea" id="RHEA:17989"/>
        <dbReference type="Rhea" id="RHEA-COMP:9863"/>
        <dbReference type="Rhea" id="RHEA-COMP:11604"/>
        <dbReference type="ChEBI" id="CHEBI:15378"/>
        <dbReference type="ChEBI" id="CHEBI:29999"/>
        <dbReference type="ChEBI" id="CHEBI:30616"/>
        <dbReference type="ChEBI" id="CHEBI:83421"/>
        <dbReference type="ChEBI" id="CHEBI:456216"/>
        <dbReference type="EC" id="2.7.11.1"/>
    </reaction>
</comment>
<keyword evidence="17" id="KW-0675">Receptor</keyword>
<keyword evidence="11" id="KW-0677">Repeat</keyword>
<dbReference type="Pfam" id="PF00069">
    <property type="entry name" value="Pkinase"/>
    <property type="match status" value="1"/>
</dbReference>
<dbReference type="PANTHER" id="PTHR48056:SF86">
    <property type="entry name" value="PROTEIN KINASE DOMAIN-CONTAINING PROTEIN"/>
    <property type="match status" value="1"/>
</dbReference>
<evidence type="ECO:0000256" key="14">
    <source>
        <dbReference type="ARBA" id="ARBA00022840"/>
    </source>
</evidence>
<dbReference type="FunFam" id="1.10.510.10:FF:000358">
    <property type="entry name" value="Putative leucine-rich repeat receptor-like serine/threonine-protein kinase"/>
    <property type="match status" value="1"/>
</dbReference>
<evidence type="ECO:0000256" key="3">
    <source>
        <dbReference type="ARBA" id="ARBA00012513"/>
    </source>
</evidence>